<dbReference type="OrthoDB" id="9783154at2"/>
<sequence length="529" mass="58564" precursor="true">MPRHLVLLFVSIAVLVSTTQAASEQLPNIVIIYADDLGYGDLSTYNPEAAYRTPRLDRMAAEGIKFLDAHSPATICSPSRYGLLSGNLVCRTGRRPTAFEGPGGPSYLAPGKLTIAEMLKEKGYRTGVFGKWHLGLTWLDKSGKQLGGGFDNSLLIDYEKSTPLVDGPNRRGFDESFVTPNCPTTDPLYLYIENGNVVVPASERHKRDSLPNPGGKWRWDNDEGWKSPGYRFVDADLLFYDKTTAFISEHLNQQPDQPFFVILSTQIAHAPVLPADEFNGVTQAGARGDFVAELDALTGRLLDSLQKLGIDDETLVLFHSDNGPETLHTHWMRTDHQHDAAGGFRGMKRDGWEGGHRVPFIARWPGKIPTGQVSRQLTNTTDIFATLASVVGYPLPDDVAVDSFDMLPVMLGMQDETLSVRPHMLTQSFRGEFQLRQGNWKLLNHSGSGGNGYEDGLLKQYRLPESAPDAPGQLYDLGVDPGETKNLYFTDPEKRRQMQELLSELTVRDHGRTAPLGRKPFQASGVLPR</sequence>
<evidence type="ECO:0000256" key="1">
    <source>
        <dbReference type="ARBA" id="ARBA00008779"/>
    </source>
</evidence>
<keyword evidence="6" id="KW-1185">Reference proteome</keyword>
<reference evidence="5 6" key="1">
    <citation type="submission" date="2019-02" db="EMBL/GenBank/DDBJ databases">
        <title>Deep-cultivation of Planctomycetes and their phenomic and genomic characterization uncovers novel biology.</title>
        <authorList>
            <person name="Wiegand S."/>
            <person name="Jogler M."/>
            <person name="Boedeker C."/>
            <person name="Pinto D."/>
            <person name="Vollmers J."/>
            <person name="Rivas-Marin E."/>
            <person name="Kohn T."/>
            <person name="Peeters S.H."/>
            <person name="Heuer A."/>
            <person name="Rast P."/>
            <person name="Oberbeckmann S."/>
            <person name="Bunk B."/>
            <person name="Jeske O."/>
            <person name="Meyerdierks A."/>
            <person name="Storesund J.E."/>
            <person name="Kallscheuer N."/>
            <person name="Luecker S."/>
            <person name="Lage O.M."/>
            <person name="Pohl T."/>
            <person name="Merkel B.J."/>
            <person name="Hornburger P."/>
            <person name="Mueller R.-W."/>
            <person name="Bruemmer F."/>
            <person name="Labrenz M."/>
            <person name="Spormann A.M."/>
            <person name="Op Den Camp H."/>
            <person name="Overmann J."/>
            <person name="Amann R."/>
            <person name="Jetten M.S.M."/>
            <person name="Mascher T."/>
            <person name="Medema M.H."/>
            <person name="Devos D.P."/>
            <person name="Kaster A.-K."/>
            <person name="Ovreas L."/>
            <person name="Rohde M."/>
            <person name="Galperin M.Y."/>
            <person name="Jogler C."/>
        </authorList>
    </citation>
    <scope>NUCLEOTIDE SEQUENCE [LARGE SCALE GENOMIC DNA]</scope>
    <source>
        <strain evidence="5 6">Pla52n</strain>
    </source>
</reference>
<evidence type="ECO:0000259" key="4">
    <source>
        <dbReference type="Pfam" id="PF00884"/>
    </source>
</evidence>
<evidence type="ECO:0000256" key="3">
    <source>
        <dbReference type="SAM" id="SignalP"/>
    </source>
</evidence>
<feature type="chain" id="PRO_5022785523" evidence="3">
    <location>
        <begin position="23"/>
        <end position="529"/>
    </location>
</feature>
<dbReference type="EMBL" id="SJPN01000001">
    <property type="protein sequence ID" value="TWU07524.1"/>
    <property type="molecule type" value="Genomic_DNA"/>
</dbReference>
<dbReference type="Pfam" id="PF00884">
    <property type="entry name" value="Sulfatase"/>
    <property type="match status" value="1"/>
</dbReference>
<keyword evidence="2 5" id="KW-0378">Hydrolase</keyword>
<dbReference type="InterPro" id="IPR050738">
    <property type="entry name" value="Sulfatase"/>
</dbReference>
<gene>
    <name evidence="5" type="primary">atsA_2</name>
    <name evidence="5" type="ORF">Pla52n_00970</name>
</gene>
<proteinExistence type="inferred from homology"/>
<keyword evidence="3" id="KW-0732">Signal</keyword>
<dbReference type="Proteomes" id="UP000320176">
    <property type="component" value="Unassembled WGS sequence"/>
</dbReference>
<dbReference type="PANTHER" id="PTHR42693">
    <property type="entry name" value="ARYLSULFATASE FAMILY MEMBER"/>
    <property type="match status" value="1"/>
</dbReference>
<organism evidence="5 6">
    <name type="scientific">Stieleria varia</name>
    <dbReference type="NCBI Taxonomy" id="2528005"/>
    <lineage>
        <taxon>Bacteria</taxon>
        <taxon>Pseudomonadati</taxon>
        <taxon>Planctomycetota</taxon>
        <taxon>Planctomycetia</taxon>
        <taxon>Pirellulales</taxon>
        <taxon>Pirellulaceae</taxon>
        <taxon>Stieleria</taxon>
    </lineage>
</organism>
<evidence type="ECO:0000313" key="5">
    <source>
        <dbReference type="EMBL" id="TWU07524.1"/>
    </source>
</evidence>
<dbReference type="InterPro" id="IPR000917">
    <property type="entry name" value="Sulfatase_N"/>
</dbReference>
<dbReference type="Gene3D" id="3.30.1120.10">
    <property type="match status" value="1"/>
</dbReference>
<feature type="signal peptide" evidence="3">
    <location>
        <begin position="1"/>
        <end position="22"/>
    </location>
</feature>
<dbReference type="AlphaFoldDB" id="A0A5C6BAI9"/>
<dbReference type="InterPro" id="IPR017850">
    <property type="entry name" value="Alkaline_phosphatase_core_sf"/>
</dbReference>
<dbReference type="Gene3D" id="3.40.720.10">
    <property type="entry name" value="Alkaline Phosphatase, subunit A"/>
    <property type="match status" value="1"/>
</dbReference>
<protein>
    <submittedName>
        <fullName evidence="5">Arylsulfatase</fullName>
        <ecNumber evidence="5">3.1.6.1</ecNumber>
    </submittedName>
</protein>
<feature type="domain" description="Sulfatase N-terminal" evidence="4">
    <location>
        <begin position="27"/>
        <end position="393"/>
    </location>
</feature>
<dbReference type="RefSeq" id="WP_146517736.1">
    <property type="nucleotide sequence ID" value="NZ_CP151726.1"/>
</dbReference>
<dbReference type="PANTHER" id="PTHR42693:SF53">
    <property type="entry name" value="ENDO-4-O-SULFATASE"/>
    <property type="match status" value="1"/>
</dbReference>
<accession>A0A5C6BAI9</accession>
<evidence type="ECO:0000313" key="6">
    <source>
        <dbReference type="Proteomes" id="UP000320176"/>
    </source>
</evidence>
<dbReference type="EC" id="3.1.6.1" evidence="5"/>
<name>A0A5C6BAI9_9BACT</name>
<comment type="similarity">
    <text evidence="1">Belongs to the sulfatase family.</text>
</comment>
<dbReference type="CDD" id="cd16143">
    <property type="entry name" value="ARS_like"/>
    <property type="match status" value="1"/>
</dbReference>
<evidence type="ECO:0000256" key="2">
    <source>
        <dbReference type="ARBA" id="ARBA00022801"/>
    </source>
</evidence>
<dbReference type="SUPFAM" id="SSF53649">
    <property type="entry name" value="Alkaline phosphatase-like"/>
    <property type="match status" value="1"/>
</dbReference>
<comment type="caution">
    <text evidence="5">The sequence shown here is derived from an EMBL/GenBank/DDBJ whole genome shotgun (WGS) entry which is preliminary data.</text>
</comment>
<dbReference type="GO" id="GO:0004065">
    <property type="term" value="F:arylsulfatase activity"/>
    <property type="evidence" value="ECO:0007669"/>
    <property type="project" value="UniProtKB-EC"/>
</dbReference>